<evidence type="ECO:0000256" key="4">
    <source>
        <dbReference type="ARBA" id="ARBA00044129"/>
    </source>
</evidence>
<dbReference type="InterPro" id="IPR028909">
    <property type="entry name" value="bL21-like"/>
</dbReference>
<dbReference type="Pfam" id="PF00829">
    <property type="entry name" value="Ribosomal_L21p"/>
    <property type="match status" value="1"/>
</dbReference>
<dbReference type="AlphaFoldDB" id="A0A6P3Y3Z5"/>
<dbReference type="GO" id="GO:0003735">
    <property type="term" value="F:structural constituent of ribosome"/>
    <property type="evidence" value="ECO:0007669"/>
    <property type="project" value="InterPro"/>
</dbReference>
<reference evidence="6" key="1">
    <citation type="submission" date="2025-08" db="UniProtKB">
        <authorList>
            <consortium name="RefSeq"/>
        </authorList>
    </citation>
    <scope>IDENTIFICATION</scope>
</reference>
<dbReference type="PANTHER" id="PTHR21349:SF0">
    <property type="entry name" value="LARGE RIBOSOMAL SUBUNIT PROTEIN BL21M"/>
    <property type="match status" value="1"/>
</dbReference>
<dbReference type="NCBIfam" id="TIGR00061">
    <property type="entry name" value="L21"/>
    <property type="match status" value="1"/>
</dbReference>
<dbReference type="OrthoDB" id="5994at2759"/>
<dbReference type="InterPro" id="IPR001787">
    <property type="entry name" value="Ribosomal_bL21"/>
</dbReference>
<evidence type="ECO:0000313" key="6">
    <source>
        <dbReference type="RefSeq" id="XP_014484957.1"/>
    </source>
</evidence>
<protein>
    <recommendedName>
        <fullName evidence="4">Large ribosomal subunit protein bL21m</fullName>
    </recommendedName>
</protein>
<keyword evidence="3" id="KW-0687">Ribonucleoprotein</keyword>
<proteinExistence type="inferred from homology"/>
<dbReference type="Proteomes" id="UP000515204">
    <property type="component" value="Unplaced"/>
</dbReference>
<accession>A0A6P3Y3Z5</accession>
<evidence type="ECO:0000313" key="5">
    <source>
        <dbReference type="Proteomes" id="UP000515204"/>
    </source>
</evidence>
<gene>
    <name evidence="6" type="primary">LOC106749740</name>
</gene>
<evidence type="ECO:0000256" key="1">
    <source>
        <dbReference type="ARBA" id="ARBA00008563"/>
    </source>
</evidence>
<dbReference type="GeneID" id="106749740"/>
<dbReference type="RefSeq" id="XP_014484957.1">
    <property type="nucleotide sequence ID" value="XM_014629471.1"/>
</dbReference>
<comment type="similarity">
    <text evidence="1">Belongs to the bacterial ribosomal protein bL21 family.</text>
</comment>
<dbReference type="CTD" id="219927"/>
<evidence type="ECO:0000256" key="2">
    <source>
        <dbReference type="ARBA" id="ARBA00022980"/>
    </source>
</evidence>
<dbReference type="GO" id="GO:0006412">
    <property type="term" value="P:translation"/>
    <property type="evidence" value="ECO:0007669"/>
    <property type="project" value="InterPro"/>
</dbReference>
<dbReference type="KEGG" id="dqu:106749740"/>
<dbReference type="InterPro" id="IPR036164">
    <property type="entry name" value="bL21-like_sf"/>
</dbReference>
<organism evidence="5 6">
    <name type="scientific">Dinoponera quadriceps</name>
    <name type="common">South American ant</name>
    <dbReference type="NCBI Taxonomy" id="609295"/>
    <lineage>
        <taxon>Eukaryota</taxon>
        <taxon>Metazoa</taxon>
        <taxon>Ecdysozoa</taxon>
        <taxon>Arthropoda</taxon>
        <taxon>Hexapoda</taxon>
        <taxon>Insecta</taxon>
        <taxon>Pterygota</taxon>
        <taxon>Neoptera</taxon>
        <taxon>Endopterygota</taxon>
        <taxon>Hymenoptera</taxon>
        <taxon>Apocrita</taxon>
        <taxon>Aculeata</taxon>
        <taxon>Formicoidea</taxon>
        <taxon>Formicidae</taxon>
        <taxon>Ponerinae</taxon>
        <taxon>Ponerini</taxon>
        <taxon>Dinoponera</taxon>
    </lineage>
</organism>
<sequence length="226" mass="26601">MTTLLASSKLFHYAASNCLRRVGPIAITKQLYPALRLWETPVAEYRKIPIRKKYLTLPQIKPWMMNSEECAREIQEWNEEKEQICTDVTNEINNQIATNRTGRLFAVIQLLGKQFKVTENDIIILEGFWPPNIGEHLKLEKVLLVGSTDFTLVGRPILNRELVTVNALVIEKTLSHTKTRFRFLKRKRYRRINFYRMQHTMLRIKSIKINSNIDEKKEVEGLDRVY</sequence>
<keyword evidence="2 6" id="KW-0689">Ribosomal protein</keyword>
<dbReference type="PANTHER" id="PTHR21349">
    <property type="entry name" value="50S RIBOSOMAL PROTEIN L21"/>
    <property type="match status" value="1"/>
</dbReference>
<dbReference type="SUPFAM" id="SSF141091">
    <property type="entry name" value="L21p-like"/>
    <property type="match status" value="1"/>
</dbReference>
<name>A0A6P3Y3Z5_DINQU</name>
<dbReference type="GO" id="GO:0003723">
    <property type="term" value="F:RNA binding"/>
    <property type="evidence" value="ECO:0007669"/>
    <property type="project" value="InterPro"/>
</dbReference>
<dbReference type="GO" id="GO:0005762">
    <property type="term" value="C:mitochondrial large ribosomal subunit"/>
    <property type="evidence" value="ECO:0007669"/>
    <property type="project" value="TreeGrafter"/>
</dbReference>
<dbReference type="HAMAP" id="MF_01363">
    <property type="entry name" value="Ribosomal_bL21"/>
    <property type="match status" value="1"/>
</dbReference>
<keyword evidence="5" id="KW-1185">Reference proteome</keyword>
<evidence type="ECO:0000256" key="3">
    <source>
        <dbReference type="ARBA" id="ARBA00023274"/>
    </source>
</evidence>